<feature type="transmembrane region" description="Helical" evidence="4">
    <location>
        <begin position="140"/>
        <end position="160"/>
    </location>
</feature>
<feature type="transmembrane region" description="Helical" evidence="4">
    <location>
        <begin position="252"/>
        <end position="274"/>
    </location>
</feature>
<proteinExistence type="predicted"/>
<gene>
    <name evidence="6" type="ORF">C1876_01505</name>
    <name evidence="7" type="ORF">DMP09_00135</name>
</gene>
<feature type="transmembrane region" description="Helical" evidence="4">
    <location>
        <begin position="349"/>
        <end position="370"/>
    </location>
</feature>
<dbReference type="PROSITE" id="PS00622">
    <property type="entry name" value="HTH_LUXR_1"/>
    <property type="match status" value="1"/>
</dbReference>
<feature type="transmembrane region" description="Helical" evidence="4">
    <location>
        <begin position="312"/>
        <end position="329"/>
    </location>
</feature>
<feature type="domain" description="HTH luxR-type" evidence="5">
    <location>
        <begin position="404"/>
        <end position="469"/>
    </location>
</feature>
<dbReference type="RefSeq" id="WP_114544961.1">
    <property type="nucleotide sequence ID" value="NZ_PPTT01000002.1"/>
</dbReference>
<dbReference type="InterPro" id="IPR016032">
    <property type="entry name" value="Sig_transdc_resp-reg_C-effctor"/>
</dbReference>
<feature type="transmembrane region" description="Helical" evidence="4">
    <location>
        <begin position="193"/>
        <end position="212"/>
    </location>
</feature>
<feature type="transmembrane region" description="Helical" evidence="4">
    <location>
        <begin position="224"/>
        <end position="245"/>
    </location>
</feature>
<accession>A0A3N0J2A6</accession>
<keyword evidence="2" id="KW-0238">DNA-binding</keyword>
<dbReference type="SMART" id="SM00421">
    <property type="entry name" value="HTH_LUXR"/>
    <property type="match status" value="1"/>
</dbReference>
<feature type="transmembrane region" description="Helical" evidence="4">
    <location>
        <begin position="7"/>
        <end position="26"/>
    </location>
</feature>
<evidence type="ECO:0000259" key="5">
    <source>
        <dbReference type="PROSITE" id="PS50043"/>
    </source>
</evidence>
<sequence>MNVWRALLDSCIALLVIATGFSSAFFSGPSAASGSSSMITVSLVGSFLMLAAFLVLSWRRAVGIVQVYAAMMIVALLGILLYAMGSFDGALPTFGLGPLFIGLMLANMPFKRATVVTIIGFGCSALVYPLFHLFSGLSNAMIAQIVSIAFSIAATAFILLNGKTAADWLPVKDTWNDHKAQRFPRLPLGTQKAFVAVFLAALVLFFASFGMYEVFAEQEGLGYTYLDSSLVPVAVSMAVLLAVAVKFDFRTWAGAAFGLAWIAFVASLLITLVIADAFPVVFSVLGTVMVVVHIVVWLVVLSAARSSQISPLFLFAVVTATMKLAQHVGRLASDMLIVQTGASIQTMSTVAACFLAVASIVAGALVFAGFRAVGKPAPVEAEGCATVRSATADAETAWARAFAEVCRAHDFSPRETEIISLYCQGRSAAAISEHMHLAEPTVRTYIRRAYAKLDVHNKQELFDIVGKGGSQA</sequence>
<dbReference type="Gene3D" id="1.10.10.10">
    <property type="entry name" value="Winged helix-like DNA-binding domain superfamily/Winged helix DNA-binding domain"/>
    <property type="match status" value="1"/>
</dbReference>
<comment type="caution">
    <text evidence="7">The sequence shown here is derived from an EMBL/GenBank/DDBJ whole genome shotgun (WGS) entry which is preliminary data.</text>
</comment>
<dbReference type="InterPro" id="IPR000792">
    <property type="entry name" value="Tscrpt_reg_LuxR_C"/>
</dbReference>
<feature type="transmembrane region" description="Helical" evidence="4">
    <location>
        <begin position="113"/>
        <end position="134"/>
    </location>
</feature>
<evidence type="ECO:0000313" key="9">
    <source>
        <dbReference type="Proteomes" id="UP000270112"/>
    </source>
</evidence>
<organism evidence="7 9">
    <name type="scientific">Eggerthella sinensis</name>
    <dbReference type="NCBI Taxonomy" id="242230"/>
    <lineage>
        <taxon>Bacteria</taxon>
        <taxon>Bacillati</taxon>
        <taxon>Actinomycetota</taxon>
        <taxon>Coriobacteriia</taxon>
        <taxon>Eggerthellales</taxon>
        <taxon>Eggerthellaceae</taxon>
        <taxon>Eggerthella</taxon>
    </lineage>
</organism>
<feature type="transmembrane region" description="Helical" evidence="4">
    <location>
        <begin position="65"/>
        <end position="83"/>
    </location>
</feature>
<protein>
    <recommendedName>
        <fullName evidence="5">HTH luxR-type domain-containing protein</fullName>
    </recommendedName>
</protein>
<dbReference type="CDD" id="cd06170">
    <property type="entry name" value="LuxR_C_like"/>
    <property type="match status" value="1"/>
</dbReference>
<reference evidence="6 8" key="1">
    <citation type="journal article" date="2018" name="Elife">
        <title>Discovery and characterization of a prevalent human gut bacterial enzyme sufficient for the inactivation of a family of plant toxins.</title>
        <authorList>
            <person name="Koppel N."/>
            <person name="Bisanz J.E."/>
            <person name="Pandelia M.E."/>
            <person name="Turnbaugh P.J."/>
            <person name="Balskus E.P."/>
        </authorList>
    </citation>
    <scope>NUCLEOTIDE SEQUENCE [LARGE SCALE GENOMIC DNA]</scope>
    <source>
        <strain evidence="6 8">DSM 16107</strain>
    </source>
</reference>
<dbReference type="GO" id="GO:0006355">
    <property type="term" value="P:regulation of DNA-templated transcription"/>
    <property type="evidence" value="ECO:0007669"/>
    <property type="project" value="InterPro"/>
</dbReference>
<evidence type="ECO:0000256" key="2">
    <source>
        <dbReference type="ARBA" id="ARBA00023125"/>
    </source>
</evidence>
<evidence type="ECO:0000313" key="8">
    <source>
        <dbReference type="Proteomes" id="UP000253817"/>
    </source>
</evidence>
<keyword evidence="4" id="KW-1133">Transmembrane helix</keyword>
<dbReference type="EMBL" id="QICC01000001">
    <property type="protein sequence ID" value="RNM43339.1"/>
    <property type="molecule type" value="Genomic_DNA"/>
</dbReference>
<evidence type="ECO:0000256" key="1">
    <source>
        <dbReference type="ARBA" id="ARBA00023015"/>
    </source>
</evidence>
<feature type="transmembrane region" description="Helical" evidence="4">
    <location>
        <begin position="89"/>
        <end position="106"/>
    </location>
</feature>
<reference evidence="9" key="2">
    <citation type="submission" date="2018-05" db="EMBL/GenBank/DDBJ databases">
        <title>Genome Sequencing of selected type strains of the family Eggerthellaceae.</title>
        <authorList>
            <person name="Danylec N."/>
            <person name="Stoll D.A."/>
            <person name="Doetsch A."/>
            <person name="Huch M."/>
        </authorList>
    </citation>
    <scope>NUCLEOTIDE SEQUENCE [LARGE SCALE GENOMIC DNA]</scope>
    <source>
        <strain evidence="9">DSM 16107</strain>
    </source>
</reference>
<evidence type="ECO:0000256" key="3">
    <source>
        <dbReference type="ARBA" id="ARBA00023163"/>
    </source>
</evidence>
<feature type="transmembrane region" description="Helical" evidence="4">
    <location>
        <begin position="38"/>
        <end position="58"/>
    </location>
</feature>
<dbReference type="InterPro" id="IPR036388">
    <property type="entry name" value="WH-like_DNA-bd_sf"/>
</dbReference>
<dbReference type="AlphaFoldDB" id="A0A3N0J2A6"/>
<dbReference type="GO" id="GO:0003677">
    <property type="term" value="F:DNA binding"/>
    <property type="evidence" value="ECO:0007669"/>
    <property type="project" value="UniProtKB-KW"/>
</dbReference>
<dbReference type="Proteomes" id="UP000270112">
    <property type="component" value="Unassembled WGS sequence"/>
</dbReference>
<dbReference type="EMBL" id="PPTT01000002">
    <property type="protein sequence ID" value="RDB71454.1"/>
    <property type="molecule type" value="Genomic_DNA"/>
</dbReference>
<dbReference type="PROSITE" id="PS50043">
    <property type="entry name" value="HTH_LUXR_2"/>
    <property type="match status" value="1"/>
</dbReference>
<dbReference type="PRINTS" id="PR00038">
    <property type="entry name" value="HTHLUXR"/>
</dbReference>
<keyword evidence="4" id="KW-0472">Membrane</keyword>
<evidence type="ECO:0000313" key="6">
    <source>
        <dbReference type="EMBL" id="RDB71454.1"/>
    </source>
</evidence>
<keyword evidence="1" id="KW-0805">Transcription regulation</keyword>
<keyword evidence="8" id="KW-1185">Reference proteome</keyword>
<evidence type="ECO:0000256" key="4">
    <source>
        <dbReference type="SAM" id="Phobius"/>
    </source>
</evidence>
<dbReference type="PANTHER" id="PTHR44688">
    <property type="entry name" value="DNA-BINDING TRANSCRIPTIONAL ACTIVATOR DEVR_DOSR"/>
    <property type="match status" value="1"/>
</dbReference>
<reference evidence="7" key="3">
    <citation type="journal article" date="2019" name="Microbiol. Resour. Announc.">
        <title>Draft Genome Sequences of Type Strains of Gordonibacter faecihominis, Paraeggerthella hongkongensis, Parvibacter caecicola,Slackia equolifaciens, Slackia faecicanis, and Slackia isoflavoniconvertens.</title>
        <authorList>
            <person name="Danylec N."/>
            <person name="Stoll D.A."/>
            <person name="Dotsch A."/>
            <person name="Huch M."/>
        </authorList>
    </citation>
    <scope>NUCLEOTIDE SEQUENCE</scope>
    <source>
        <strain evidence="7">DSM 16107</strain>
    </source>
</reference>
<dbReference type="OrthoDB" id="9816529at2"/>
<dbReference type="PANTHER" id="PTHR44688:SF16">
    <property type="entry name" value="DNA-BINDING TRANSCRIPTIONAL ACTIVATOR DEVR_DOSR"/>
    <property type="match status" value="1"/>
</dbReference>
<evidence type="ECO:0000313" key="7">
    <source>
        <dbReference type="EMBL" id="RNM43339.1"/>
    </source>
</evidence>
<feature type="transmembrane region" description="Helical" evidence="4">
    <location>
        <begin position="280"/>
        <end position="300"/>
    </location>
</feature>
<keyword evidence="4" id="KW-0812">Transmembrane</keyword>
<keyword evidence="3" id="KW-0804">Transcription</keyword>
<dbReference type="SUPFAM" id="SSF46894">
    <property type="entry name" value="C-terminal effector domain of the bipartite response regulators"/>
    <property type="match status" value="1"/>
</dbReference>
<dbReference type="Proteomes" id="UP000253817">
    <property type="component" value="Unassembled WGS sequence"/>
</dbReference>
<dbReference type="Pfam" id="PF00196">
    <property type="entry name" value="GerE"/>
    <property type="match status" value="1"/>
</dbReference>
<name>A0A3N0J2A6_9ACTN</name>